<evidence type="ECO:0000313" key="7">
    <source>
        <dbReference type="Proteomes" id="UP000046155"/>
    </source>
</evidence>
<comment type="function">
    <text evidence="4">Component of the acetyl coenzyme A carboxylase (ACC) complex. Biotin carboxylase (BC) catalyzes the carboxylation of biotin on its carrier protein (BCCP) and then the CO(2) group is transferred by the transcarboxylase to acetyl-CoA to form malonyl-CoA.</text>
</comment>
<keyword evidence="3 4" id="KW-0443">Lipid metabolism</keyword>
<dbReference type="InterPro" id="IPR029045">
    <property type="entry name" value="ClpP/crotonase-like_dom_sf"/>
</dbReference>
<keyword evidence="4" id="KW-0963">Cytoplasm</keyword>
<comment type="cofactor">
    <cofactor evidence="4">
        <name>Zn(2+)</name>
        <dbReference type="ChEBI" id="CHEBI:29105"/>
    </cofactor>
    <text evidence="4">Binds 1 zinc ion per subunit.</text>
</comment>
<dbReference type="NCBIfam" id="TIGR00515">
    <property type="entry name" value="accD"/>
    <property type="match status" value="1"/>
</dbReference>
<comment type="similarity">
    <text evidence="4">Belongs to the AccD/PCCB family.</text>
</comment>
<dbReference type="GO" id="GO:0016743">
    <property type="term" value="F:carboxyl- or carbamoyltransferase activity"/>
    <property type="evidence" value="ECO:0007669"/>
    <property type="project" value="UniProtKB-UniRule"/>
</dbReference>
<dbReference type="SUPFAM" id="SSF52096">
    <property type="entry name" value="ClpP/crotonase"/>
    <property type="match status" value="1"/>
</dbReference>
<dbReference type="GO" id="GO:0006633">
    <property type="term" value="P:fatty acid biosynthetic process"/>
    <property type="evidence" value="ECO:0007669"/>
    <property type="project" value="UniProtKB-KW"/>
</dbReference>
<dbReference type="EMBL" id="CDRZ01000039">
    <property type="protein sequence ID" value="CEO87898.1"/>
    <property type="molecule type" value="Genomic_DNA"/>
</dbReference>
<sequence>MSLRDLFNPKSRKKYITLPSNTKDSSAEQVSVIKTCPKCGKPNREDELDTNFKVCPGCSYHYPLTAGERIWITTDENSFSELYSGLKTTDPLAFPGYAERVAKARENTGLEDAVITGTTTINGEKAILGVMDSRFMMGSMGSVVGEKIAAAFEKAIKERVPVVIFTASGGARMQEGMLSLMQMAKTSAAVARFHEEGLLYISVLTDPTTGGVTASFATLADIIIAEPGTLVCFTGPRVIEQTIHQKIPKGFQQAEFLLEHGMIDQIVHRRDLKEFLGKLIALHK</sequence>
<dbReference type="GO" id="GO:2001295">
    <property type="term" value="P:malonyl-CoA biosynthetic process"/>
    <property type="evidence" value="ECO:0007669"/>
    <property type="project" value="UniProtKB-UniRule"/>
</dbReference>
<gene>
    <name evidence="4 6" type="primary">accD</name>
    <name evidence="6" type="ORF">SSCH_1330018</name>
</gene>
<feature type="binding site" evidence="4">
    <location>
        <position position="36"/>
    </location>
    <ligand>
        <name>Zn(2+)</name>
        <dbReference type="ChEBI" id="CHEBI:29105"/>
    </ligand>
</feature>
<feature type="binding site" evidence="4">
    <location>
        <position position="55"/>
    </location>
    <ligand>
        <name>Zn(2+)</name>
        <dbReference type="ChEBI" id="CHEBI:29105"/>
    </ligand>
</feature>
<dbReference type="GO" id="GO:0005524">
    <property type="term" value="F:ATP binding"/>
    <property type="evidence" value="ECO:0007669"/>
    <property type="project" value="UniProtKB-KW"/>
</dbReference>
<keyword evidence="4" id="KW-0275">Fatty acid biosynthesis</keyword>
<dbReference type="Gene3D" id="3.90.226.10">
    <property type="entry name" value="2-enoyl-CoA Hydratase, Chain A, domain 1"/>
    <property type="match status" value="1"/>
</dbReference>
<evidence type="ECO:0000259" key="5">
    <source>
        <dbReference type="PROSITE" id="PS50980"/>
    </source>
</evidence>
<dbReference type="GO" id="GO:0003989">
    <property type="term" value="F:acetyl-CoA carboxylase activity"/>
    <property type="evidence" value="ECO:0007669"/>
    <property type="project" value="InterPro"/>
</dbReference>
<dbReference type="EC" id="2.1.3.15" evidence="4"/>
<dbReference type="RefSeq" id="WP_044664176.1">
    <property type="nucleotide sequence ID" value="NZ_CDRZ01000039.1"/>
</dbReference>
<dbReference type="PROSITE" id="PS50980">
    <property type="entry name" value="COA_CT_NTER"/>
    <property type="match status" value="1"/>
</dbReference>
<evidence type="ECO:0000256" key="2">
    <source>
        <dbReference type="ARBA" id="ARBA00022679"/>
    </source>
</evidence>
<keyword evidence="7" id="KW-1185">Reference proteome</keyword>
<dbReference type="AlphaFoldDB" id="A0A0B7MI41"/>
<feature type="binding site" evidence="4">
    <location>
        <position position="39"/>
    </location>
    <ligand>
        <name>Zn(2+)</name>
        <dbReference type="ChEBI" id="CHEBI:29105"/>
    </ligand>
</feature>
<feature type="binding site" evidence="4">
    <location>
        <position position="58"/>
    </location>
    <ligand>
        <name>Zn(2+)</name>
        <dbReference type="ChEBI" id="CHEBI:29105"/>
    </ligand>
</feature>
<dbReference type="InterPro" id="IPR000438">
    <property type="entry name" value="Acetyl_CoA_COase_Trfase_b_su"/>
</dbReference>
<dbReference type="GO" id="GO:0008270">
    <property type="term" value="F:zinc ion binding"/>
    <property type="evidence" value="ECO:0007669"/>
    <property type="project" value="UniProtKB-UniRule"/>
</dbReference>
<dbReference type="UniPathway" id="UPA00655">
    <property type="reaction ID" value="UER00711"/>
</dbReference>
<dbReference type="GO" id="GO:0009317">
    <property type="term" value="C:acetyl-CoA carboxylase complex"/>
    <property type="evidence" value="ECO:0007669"/>
    <property type="project" value="InterPro"/>
</dbReference>
<comment type="subcellular location">
    <subcellularLocation>
        <location evidence="4">Cytoplasm</location>
    </subcellularLocation>
</comment>
<evidence type="ECO:0000256" key="3">
    <source>
        <dbReference type="ARBA" id="ARBA00023098"/>
    </source>
</evidence>
<dbReference type="OrthoDB" id="9772975at2"/>
<dbReference type="Pfam" id="PF01039">
    <property type="entry name" value="Carboxyl_trans"/>
    <property type="match status" value="1"/>
</dbReference>
<dbReference type="InterPro" id="IPR034733">
    <property type="entry name" value="AcCoA_carboxyl_beta"/>
</dbReference>
<keyword evidence="2 4" id="KW-0808">Transferase</keyword>
<dbReference type="PANTHER" id="PTHR42995:SF5">
    <property type="entry name" value="ACETYL-COENZYME A CARBOXYLASE CARBOXYL TRANSFERASE SUBUNIT BETA, CHLOROPLASTIC"/>
    <property type="match status" value="1"/>
</dbReference>
<keyword evidence="4" id="KW-0862">Zinc</keyword>
<accession>A0A0B7MI41</accession>
<evidence type="ECO:0000313" key="6">
    <source>
        <dbReference type="EMBL" id="CEO87898.1"/>
    </source>
</evidence>
<comment type="subunit">
    <text evidence="4">Acetyl-CoA carboxylase is a heterohexamer composed of biotin carboxyl carrier protein (AccB), biotin carboxylase (AccC) and two subunits each of ACCase subunit alpha (AccA) and ACCase subunit beta (AccD).</text>
</comment>
<organism evidence="6 7">
    <name type="scientific">Syntrophaceticus schinkii</name>
    <dbReference type="NCBI Taxonomy" id="499207"/>
    <lineage>
        <taxon>Bacteria</taxon>
        <taxon>Bacillati</taxon>
        <taxon>Bacillota</taxon>
        <taxon>Clostridia</taxon>
        <taxon>Thermoanaerobacterales</taxon>
        <taxon>Thermoanaerobacterales Family III. Incertae Sedis</taxon>
        <taxon>Syntrophaceticus</taxon>
    </lineage>
</organism>
<dbReference type="HAMAP" id="MF_01395">
    <property type="entry name" value="AcetylCoA_CT_beta"/>
    <property type="match status" value="1"/>
</dbReference>
<evidence type="ECO:0000256" key="4">
    <source>
        <dbReference type="HAMAP-Rule" id="MF_01395"/>
    </source>
</evidence>
<proteinExistence type="inferred from homology"/>
<keyword evidence="4" id="KW-0863">Zinc-finger</keyword>
<dbReference type="InterPro" id="IPR011762">
    <property type="entry name" value="COA_CT_N"/>
</dbReference>
<evidence type="ECO:0000256" key="1">
    <source>
        <dbReference type="ARBA" id="ARBA00022516"/>
    </source>
</evidence>
<dbReference type="PANTHER" id="PTHR42995">
    <property type="entry name" value="ACETYL-COENZYME A CARBOXYLASE CARBOXYL TRANSFERASE SUBUNIT BETA, CHLOROPLASTIC"/>
    <property type="match status" value="1"/>
</dbReference>
<dbReference type="Proteomes" id="UP000046155">
    <property type="component" value="Unassembled WGS sequence"/>
</dbReference>
<keyword evidence="6" id="KW-0436">Ligase</keyword>
<comment type="pathway">
    <text evidence="4">Lipid metabolism; malonyl-CoA biosynthesis; malonyl-CoA from acetyl-CoA: step 1/1.</text>
</comment>
<feature type="domain" description="CoA carboxyltransferase N-terminal" evidence="5">
    <location>
        <begin position="32"/>
        <end position="284"/>
    </location>
</feature>
<keyword evidence="4" id="KW-0479">Metal-binding</keyword>
<reference evidence="7" key="1">
    <citation type="submission" date="2015-01" db="EMBL/GenBank/DDBJ databases">
        <authorList>
            <person name="Manzoor Shahid"/>
            <person name="Zubair Saima"/>
        </authorList>
    </citation>
    <scope>NUCLEOTIDE SEQUENCE [LARGE SCALE GENOMIC DNA]</scope>
    <source>
        <strain evidence="7">Sp3</strain>
    </source>
</reference>
<name>A0A0B7MI41_9FIRM</name>
<keyword evidence="1 4" id="KW-0444">Lipid biosynthesis</keyword>
<keyword evidence="4" id="KW-0276">Fatty acid metabolism</keyword>
<feature type="zinc finger region" description="C4-type" evidence="4">
    <location>
        <begin position="36"/>
        <end position="58"/>
    </location>
</feature>
<comment type="catalytic activity">
    <reaction evidence="4">
        <text>N(6)-carboxybiotinyl-L-lysyl-[protein] + acetyl-CoA = N(6)-biotinyl-L-lysyl-[protein] + malonyl-CoA</text>
        <dbReference type="Rhea" id="RHEA:54728"/>
        <dbReference type="Rhea" id="RHEA-COMP:10505"/>
        <dbReference type="Rhea" id="RHEA-COMP:10506"/>
        <dbReference type="ChEBI" id="CHEBI:57288"/>
        <dbReference type="ChEBI" id="CHEBI:57384"/>
        <dbReference type="ChEBI" id="CHEBI:83144"/>
        <dbReference type="ChEBI" id="CHEBI:83145"/>
        <dbReference type="EC" id="2.1.3.15"/>
    </reaction>
</comment>
<dbReference type="PRINTS" id="PR01070">
    <property type="entry name" value="ACCCTRFRASEB"/>
</dbReference>
<keyword evidence="4" id="KW-0067">ATP-binding</keyword>
<keyword evidence="4" id="KW-0547">Nucleotide-binding</keyword>
<protein>
    <recommendedName>
        <fullName evidence="4">Acetyl-coenzyme A carboxylase carboxyl transferase subunit beta</fullName>
        <shortName evidence="4">ACCase subunit beta</shortName>
        <shortName evidence="4">Acetyl-CoA carboxylase carboxyltransferase subunit beta</shortName>
        <ecNumber evidence="4">2.1.3.15</ecNumber>
    </recommendedName>
</protein>